<sequence length="142" mass="14017">AADDTGGGQSSQPDLELSTGDPSPYPSGPYGTAPGRSASPGGGPSVDGRGGEHGNGDEDGNEDGVGDADPSKGGKGEGESQHGGAHSKGGKGDKGDKSGRAWVEAVCRAYLSAKRGPGGELEDVRLRRLERAAGGPAAARKH</sequence>
<feature type="compositionally biased region" description="Basic and acidic residues" evidence="1">
    <location>
        <begin position="69"/>
        <end position="80"/>
    </location>
</feature>
<feature type="non-terminal residue" evidence="2">
    <location>
        <position position="1"/>
    </location>
</feature>
<feature type="region of interest" description="Disordered" evidence="1">
    <location>
        <begin position="1"/>
        <end position="98"/>
    </location>
</feature>
<name>A0ABR5IQY1_9ACTN</name>
<keyword evidence="3" id="KW-1185">Reference proteome</keyword>
<feature type="non-terminal residue" evidence="2">
    <location>
        <position position="142"/>
    </location>
</feature>
<dbReference type="Proteomes" id="UP000037020">
    <property type="component" value="Unassembled WGS sequence"/>
</dbReference>
<protein>
    <submittedName>
        <fullName evidence="2">Uncharacterized protein</fullName>
    </submittedName>
</protein>
<evidence type="ECO:0000313" key="3">
    <source>
        <dbReference type="Proteomes" id="UP000037020"/>
    </source>
</evidence>
<gene>
    <name evidence="2" type="ORF">ADK38_47205</name>
</gene>
<evidence type="ECO:0000256" key="1">
    <source>
        <dbReference type="SAM" id="MobiDB-lite"/>
    </source>
</evidence>
<evidence type="ECO:0000313" key="2">
    <source>
        <dbReference type="EMBL" id="KOG38099.1"/>
    </source>
</evidence>
<proteinExistence type="predicted"/>
<reference evidence="2 3" key="1">
    <citation type="submission" date="2015-07" db="EMBL/GenBank/DDBJ databases">
        <authorList>
            <person name="Ju K.-S."/>
            <person name="Doroghazi J.R."/>
            <person name="Metcalf W.W."/>
        </authorList>
    </citation>
    <scope>NUCLEOTIDE SEQUENCE [LARGE SCALE GENOMIC DNA]</scope>
    <source>
        <strain evidence="2 3">NRRL B-3589</strain>
    </source>
</reference>
<feature type="compositionally biased region" description="Acidic residues" evidence="1">
    <location>
        <begin position="57"/>
        <end position="66"/>
    </location>
</feature>
<comment type="caution">
    <text evidence="2">The sequence shown here is derived from an EMBL/GenBank/DDBJ whole genome shotgun (WGS) entry which is preliminary data.</text>
</comment>
<feature type="compositionally biased region" description="Low complexity" evidence="1">
    <location>
        <begin position="18"/>
        <end position="39"/>
    </location>
</feature>
<organism evidence="2 3">
    <name type="scientific">Streptomyces varsoviensis</name>
    <dbReference type="NCBI Taxonomy" id="67373"/>
    <lineage>
        <taxon>Bacteria</taxon>
        <taxon>Bacillati</taxon>
        <taxon>Actinomycetota</taxon>
        <taxon>Actinomycetes</taxon>
        <taxon>Kitasatosporales</taxon>
        <taxon>Streptomycetaceae</taxon>
        <taxon>Streptomyces</taxon>
    </lineage>
</organism>
<accession>A0ABR5IQY1</accession>
<dbReference type="EMBL" id="LGUT01004721">
    <property type="protein sequence ID" value="KOG38099.1"/>
    <property type="molecule type" value="Genomic_DNA"/>
</dbReference>